<evidence type="ECO:0000313" key="6">
    <source>
        <dbReference type="Proteomes" id="UP000278143"/>
    </source>
</evidence>
<feature type="domain" description="Calcineurin-like phosphoesterase" evidence="4">
    <location>
        <begin position="4"/>
        <end position="88"/>
    </location>
</feature>
<sequence>MSKVIQHGALRIGLVHGHQMQPWGDPAVLAMTAREMDVDVLVSGHTNQVEATERDGKFYINPGSATGALTSYDGEEMVPSFILMDVQNSSIVTYIYQLVDDEVKVEKTEYRKEM</sequence>
<protein>
    <recommendedName>
        <fullName evidence="2 3">Vacuolar protein sorting-associated protein 29</fullName>
    </recommendedName>
</protein>
<reference evidence="6" key="1">
    <citation type="journal article" date="2018" name="Nat. Microbiol.">
        <title>Leveraging single-cell genomics to expand the fungal tree of life.</title>
        <authorList>
            <person name="Ahrendt S.R."/>
            <person name="Quandt C.A."/>
            <person name="Ciobanu D."/>
            <person name="Clum A."/>
            <person name="Salamov A."/>
            <person name="Andreopoulos B."/>
            <person name="Cheng J.F."/>
            <person name="Woyke T."/>
            <person name="Pelin A."/>
            <person name="Henrissat B."/>
            <person name="Reynolds N.K."/>
            <person name="Benny G.L."/>
            <person name="Smith M.E."/>
            <person name="James T.Y."/>
            <person name="Grigoriev I.V."/>
        </authorList>
    </citation>
    <scope>NUCLEOTIDE SEQUENCE [LARGE SCALE GENOMIC DNA]</scope>
    <source>
        <strain evidence="6">Benny S71-1</strain>
    </source>
</reference>
<evidence type="ECO:0000259" key="4">
    <source>
        <dbReference type="Pfam" id="PF12850"/>
    </source>
</evidence>
<evidence type="ECO:0000256" key="3">
    <source>
        <dbReference type="RuleBase" id="RU362040"/>
    </source>
</evidence>
<dbReference type="Proteomes" id="UP000278143">
    <property type="component" value="Unassembled WGS sequence"/>
</dbReference>
<dbReference type="PANTHER" id="PTHR11124">
    <property type="entry name" value="VACUOLAR SORTING PROTEIN VPS29"/>
    <property type="match status" value="1"/>
</dbReference>
<evidence type="ECO:0000256" key="1">
    <source>
        <dbReference type="ARBA" id="ARBA00005945"/>
    </source>
</evidence>
<name>A0A4P9YWT8_9FUNG</name>
<proteinExistence type="inferred from homology"/>
<gene>
    <name evidence="5" type="ORF">SYNPS1DRAFT_33223</name>
</gene>
<dbReference type="Gene3D" id="3.60.21.10">
    <property type="match status" value="1"/>
</dbReference>
<keyword evidence="6" id="KW-1185">Reference proteome</keyword>
<dbReference type="Pfam" id="PF12850">
    <property type="entry name" value="Metallophos_2"/>
    <property type="match status" value="1"/>
</dbReference>
<dbReference type="NCBIfam" id="TIGR00040">
    <property type="entry name" value="yfcE"/>
    <property type="match status" value="1"/>
</dbReference>
<organism evidence="5 6">
    <name type="scientific">Syncephalis pseudoplumigaleata</name>
    <dbReference type="NCBI Taxonomy" id="1712513"/>
    <lineage>
        <taxon>Eukaryota</taxon>
        <taxon>Fungi</taxon>
        <taxon>Fungi incertae sedis</taxon>
        <taxon>Zoopagomycota</taxon>
        <taxon>Zoopagomycotina</taxon>
        <taxon>Zoopagomycetes</taxon>
        <taxon>Zoopagales</taxon>
        <taxon>Piptocephalidaceae</taxon>
        <taxon>Syncephalis</taxon>
    </lineage>
</organism>
<comment type="similarity">
    <text evidence="1 3">Belongs to the VPS29 family.</text>
</comment>
<dbReference type="AlphaFoldDB" id="A0A4P9YWT8"/>
<dbReference type="SUPFAM" id="SSF56300">
    <property type="entry name" value="Metallo-dependent phosphatases"/>
    <property type="match status" value="1"/>
</dbReference>
<accession>A0A4P9YWT8</accession>
<evidence type="ECO:0000313" key="5">
    <source>
        <dbReference type="EMBL" id="RKP24394.1"/>
    </source>
</evidence>
<dbReference type="InterPro" id="IPR024654">
    <property type="entry name" value="Calcineurin-like_PHP_lpxH"/>
</dbReference>
<dbReference type="OrthoDB" id="10258130at2759"/>
<dbReference type="InterPro" id="IPR029052">
    <property type="entry name" value="Metallo-depent_PP-like"/>
</dbReference>
<dbReference type="EMBL" id="KZ990249">
    <property type="protein sequence ID" value="RKP24394.1"/>
    <property type="molecule type" value="Genomic_DNA"/>
</dbReference>
<evidence type="ECO:0000256" key="2">
    <source>
        <dbReference type="ARBA" id="ARBA00017767"/>
    </source>
</evidence>
<dbReference type="InterPro" id="IPR000979">
    <property type="entry name" value="Phosphodiesterase_MJ0936/Vps29"/>
</dbReference>